<dbReference type="AlphaFoldDB" id="A0A972FV06"/>
<sequence length="98" mass="11522">MNKPDYSTYSMEELLDCQEMIDKEAWPERYQEILATIEPKVSASPSQAAVNKRIRFENFCYELSRELCWSLSDEFSSIASLFSEHYRNKLPNVTFPLN</sequence>
<proteinExistence type="predicted"/>
<comment type="caution">
    <text evidence="1">The sequence shown here is derived from an EMBL/GenBank/DDBJ whole genome shotgun (WGS) entry which is preliminary data.</text>
</comment>
<dbReference type="EMBL" id="JAAXYH010000014">
    <property type="protein sequence ID" value="NMH66625.1"/>
    <property type="molecule type" value="Genomic_DNA"/>
</dbReference>
<name>A0A972FV06_9GAMM</name>
<protein>
    <submittedName>
        <fullName evidence="1">Uncharacterized protein</fullName>
    </submittedName>
</protein>
<reference evidence="1" key="1">
    <citation type="submission" date="2020-04" db="EMBL/GenBank/DDBJ databases">
        <title>Description of Shewanella salipaludis sp. nov., isolated from a salt marsh.</title>
        <authorList>
            <person name="Park S."/>
            <person name="Yoon J.-H."/>
        </authorList>
    </citation>
    <scope>NUCLEOTIDE SEQUENCE</scope>
    <source>
        <strain evidence="1">SHSM-M6</strain>
    </source>
</reference>
<dbReference type="RefSeq" id="WP_169565348.1">
    <property type="nucleotide sequence ID" value="NZ_JAAXYH010000014.1"/>
</dbReference>
<organism evidence="1 2">
    <name type="scientific">Shewanella salipaludis</name>
    <dbReference type="NCBI Taxonomy" id="2723052"/>
    <lineage>
        <taxon>Bacteria</taxon>
        <taxon>Pseudomonadati</taxon>
        <taxon>Pseudomonadota</taxon>
        <taxon>Gammaproteobacteria</taxon>
        <taxon>Alteromonadales</taxon>
        <taxon>Shewanellaceae</taxon>
        <taxon>Shewanella</taxon>
    </lineage>
</organism>
<keyword evidence="2" id="KW-1185">Reference proteome</keyword>
<dbReference type="Proteomes" id="UP000737113">
    <property type="component" value="Unassembled WGS sequence"/>
</dbReference>
<accession>A0A972FV06</accession>
<evidence type="ECO:0000313" key="2">
    <source>
        <dbReference type="Proteomes" id="UP000737113"/>
    </source>
</evidence>
<gene>
    <name evidence="1" type="ORF">HC757_15825</name>
</gene>
<evidence type="ECO:0000313" key="1">
    <source>
        <dbReference type="EMBL" id="NMH66625.1"/>
    </source>
</evidence>